<reference evidence="1" key="1">
    <citation type="submission" date="2019-10" db="EMBL/GenBank/DDBJ databases">
        <authorList>
            <person name="Nor Muhammad N."/>
        </authorList>
    </citation>
    <scope>NUCLEOTIDE SEQUENCE</scope>
</reference>
<evidence type="ECO:0000313" key="1">
    <source>
        <dbReference type="EMBL" id="VWO94430.1"/>
    </source>
</evidence>
<keyword evidence="1" id="KW-0472">Membrane</keyword>
<proteinExistence type="predicted"/>
<keyword evidence="1" id="KW-0812">Transmembrane</keyword>
<organism evidence="1">
    <name type="scientific">Ganoderma boninense</name>
    <dbReference type="NCBI Taxonomy" id="34458"/>
    <lineage>
        <taxon>Eukaryota</taxon>
        <taxon>Fungi</taxon>
        <taxon>Dikarya</taxon>
        <taxon>Basidiomycota</taxon>
        <taxon>Agaricomycotina</taxon>
        <taxon>Agaricomycetes</taxon>
        <taxon>Polyporales</taxon>
        <taxon>Polyporaceae</taxon>
        <taxon>Ganoderma</taxon>
    </lineage>
</organism>
<gene>
    <name evidence="1" type="primary">W5ZQ93</name>
</gene>
<protein>
    <submittedName>
        <fullName evidence="1">Filamentous fungal-specific transmembrane protein</fullName>
    </submittedName>
</protein>
<accession>A0A5K1JRR9</accession>
<name>A0A5K1JRR9_9APHY</name>
<dbReference type="EMBL" id="LR723970">
    <property type="protein sequence ID" value="VWO94430.1"/>
    <property type="molecule type" value="Genomic_DNA"/>
</dbReference>
<dbReference type="AlphaFoldDB" id="A0A5K1JRR9"/>
<sequence>MLPVQVENVAPFLEAFIDPVSSILTCHFMLSLRQFDSTVADATGSGLGPQLQGHMAASMLEFGAQPSDSLPASIASFANPVHVGDSLFESEPSASVEDGSDLRGTMDAAALTSGSQSS</sequence>